<dbReference type="EMBL" id="CAFAAL010000194">
    <property type="protein sequence ID" value="CAB4817113.1"/>
    <property type="molecule type" value="Genomic_DNA"/>
</dbReference>
<accession>A0A6J7EFF4</accession>
<sequence>MDQYSTRLLETSDRVVAKWVERLIRQHCDEQKISDSRVGDLYISVIAQVSAEVHDNLVELLSRDVFEQRTNPLAIFRQATRPITELFSNLGCSPVSRDEFAERSFPDDVYGLSPATWVDIDEALVEPGIEWGAWKAATVMMRKKNQ</sequence>
<dbReference type="EMBL" id="CAFBPS010000047">
    <property type="protein sequence ID" value="CAB5028963.1"/>
    <property type="molecule type" value="Genomic_DNA"/>
</dbReference>
<protein>
    <submittedName>
        <fullName evidence="4">Unannotated protein</fullName>
    </submittedName>
</protein>
<evidence type="ECO:0000313" key="2">
    <source>
        <dbReference type="EMBL" id="CAB4781545.1"/>
    </source>
</evidence>
<gene>
    <name evidence="1" type="ORF">UFOPK2658_01948</name>
    <name evidence="2" type="ORF">UFOPK2880_01476</name>
    <name evidence="3" type="ORF">UFOPK3004_01624</name>
    <name evidence="4" type="ORF">UFOPK3304_01478</name>
    <name evidence="5" type="ORF">UFOPK3494_00526</name>
    <name evidence="6" type="ORF">UFOPK4134_00789</name>
</gene>
<evidence type="ECO:0000313" key="4">
    <source>
        <dbReference type="EMBL" id="CAB4879199.1"/>
    </source>
</evidence>
<name>A0A6J7EFF4_9ZZZZ</name>
<dbReference type="EMBL" id="CAFBMF010000022">
    <property type="protein sequence ID" value="CAB4893402.1"/>
    <property type="molecule type" value="Genomic_DNA"/>
</dbReference>
<dbReference type="EMBL" id="CAEZZP010000114">
    <property type="protein sequence ID" value="CAB4781545.1"/>
    <property type="molecule type" value="Genomic_DNA"/>
</dbReference>
<evidence type="ECO:0000313" key="5">
    <source>
        <dbReference type="EMBL" id="CAB4893402.1"/>
    </source>
</evidence>
<evidence type="ECO:0000313" key="6">
    <source>
        <dbReference type="EMBL" id="CAB5028963.1"/>
    </source>
</evidence>
<evidence type="ECO:0000313" key="3">
    <source>
        <dbReference type="EMBL" id="CAB4817113.1"/>
    </source>
</evidence>
<dbReference type="EMBL" id="CAFBLJ010000097">
    <property type="protein sequence ID" value="CAB4879199.1"/>
    <property type="molecule type" value="Genomic_DNA"/>
</dbReference>
<dbReference type="AlphaFoldDB" id="A0A6J7EFF4"/>
<evidence type="ECO:0000313" key="1">
    <source>
        <dbReference type="EMBL" id="CAB4735277.1"/>
    </source>
</evidence>
<organism evidence="4">
    <name type="scientific">freshwater metagenome</name>
    <dbReference type="NCBI Taxonomy" id="449393"/>
    <lineage>
        <taxon>unclassified sequences</taxon>
        <taxon>metagenomes</taxon>
        <taxon>ecological metagenomes</taxon>
    </lineage>
</organism>
<proteinExistence type="predicted"/>
<reference evidence="4" key="1">
    <citation type="submission" date="2020-05" db="EMBL/GenBank/DDBJ databases">
        <authorList>
            <person name="Chiriac C."/>
            <person name="Salcher M."/>
            <person name="Ghai R."/>
            <person name="Kavagutti S V."/>
        </authorList>
    </citation>
    <scope>NUCLEOTIDE SEQUENCE</scope>
</reference>
<dbReference type="EMBL" id="CAEZYH010000153">
    <property type="protein sequence ID" value="CAB4735277.1"/>
    <property type="molecule type" value="Genomic_DNA"/>
</dbReference>